<keyword evidence="1" id="KW-0812">Transmembrane</keyword>
<protein>
    <recommendedName>
        <fullName evidence="4">Flp pilus assembly protein TadG</fullName>
    </recommendedName>
</protein>
<gene>
    <name evidence="2" type="ORF">C7455_103106</name>
</gene>
<reference evidence="2 3" key="1">
    <citation type="submission" date="2018-05" db="EMBL/GenBank/DDBJ databases">
        <title>Genomic Encyclopedia of Type Strains, Phase IV (KMG-IV): sequencing the most valuable type-strain genomes for metagenomic binning, comparative biology and taxonomic classification.</title>
        <authorList>
            <person name="Goeker M."/>
        </authorList>
    </citation>
    <scope>NUCLEOTIDE SEQUENCE [LARGE SCALE GENOMIC DNA]</scope>
    <source>
        <strain evidence="2 3">DSM 16097</strain>
    </source>
</reference>
<dbReference type="EMBL" id="QGGW01000003">
    <property type="protein sequence ID" value="PWK60908.1"/>
    <property type="molecule type" value="Genomic_DNA"/>
</dbReference>
<dbReference type="OrthoDB" id="7876207at2"/>
<keyword evidence="3" id="KW-1185">Reference proteome</keyword>
<evidence type="ECO:0008006" key="4">
    <source>
        <dbReference type="Google" id="ProtNLM"/>
    </source>
</evidence>
<name>A0A316GL24_9RHOB</name>
<keyword evidence="1" id="KW-0472">Membrane</keyword>
<organism evidence="2 3">
    <name type="scientific">Roseicyclus mahoneyensis</name>
    <dbReference type="NCBI Taxonomy" id="164332"/>
    <lineage>
        <taxon>Bacteria</taxon>
        <taxon>Pseudomonadati</taxon>
        <taxon>Pseudomonadota</taxon>
        <taxon>Alphaproteobacteria</taxon>
        <taxon>Rhodobacterales</taxon>
        <taxon>Roseobacteraceae</taxon>
        <taxon>Roseicyclus</taxon>
    </lineage>
</organism>
<evidence type="ECO:0000313" key="3">
    <source>
        <dbReference type="Proteomes" id="UP000245708"/>
    </source>
</evidence>
<evidence type="ECO:0000313" key="2">
    <source>
        <dbReference type="EMBL" id="PWK60908.1"/>
    </source>
</evidence>
<sequence length="187" mass="21403">MLTRQIRRFWKDDSAAVAMETVLITPVLVWTFIASFVFFDAFRTYNSSIKATYAVADIVSRQTNMVYAYDIEGMAQIFEHLVRNNGDARLRVTQIFYDGVNDRHTVDWSYGTNGEARLFTSNMVDIEELLPAMAHAERVILVQSFIPYQPIFNTGLDIITFRNFTVTRPRYAGQVPFDASQTAFPSS</sequence>
<comment type="caution">
    <text evidence="2">The sequence shown here is derived from an EMBL/GenBank/DDBJ whole genome shotgun (WGS) entry which is preliminary data.</text>
</comment>
<evidence type="ECO:0000256" key="1">
    <source>
        <dbReference type="SAM" id="Phobius"/>
    </source>
</evidence>
<feature type="transmembrane region" description="Helical" evidence="1">
    <location>
        <begin position="21"/>
        <end position="39"/>
    </location>
</feature>
<keyword evidence="1" id="KW-1133">Transmembrane helix</keyword>
<dbReference type="RefSeq" id="WP_109667044.1">
    <property type="nucleotide sequence ID" value="NZ_QGGW01000003.1"/>
</dbReference>
<dbReference type="AlphaFoldDB" id="A0A316GL24"/>
<dbReference type="Proteomes" id="UP000245708">
    <property type="component" value="Unassembled WGS sequence"/>
</dbReference>
<proteinExistence type="predicted"/>
<accession>A0A316GL24</accession>